<accession>A0A2I1R0N8</accession>
<dbReference type="EMBL" id="PKJC01000052">
    <property type="protein sequence ID" value="PKZ62682.1"/>
    <property type="molecule type" value="Genomic_DNA"/>
</dbReference>
<comment type="caution">
    <text evidence="1">The sequence shown here is derived from an EMBL/GenBank/DDBJ whole genome shotgun (WGS) entry which is preliminary data.</text>
</comment>
<reference evidence="1 2" key="1">
    <citation type="submission" date="2017-12" db="EMBL/GenBank/DDBJ databases">
        <title>Phylogenetic diversity of female urinary microbiome.</title>
        <authorList>
            <person name="Thomas-White K."/>
            <person name="Wolfe A.J."/>
        </authorList>
    </citation>
    <scope>NUCLEOTIDE SEQUENCE [LARGE SCALE GENOMIC DNA]</scope>
    <source>
        <strain evidence="1 2">UMB0777</strain>
    </source>
</reference>
<evidence type="ECO:0000313" key="1">
    <source>
        <dbReference type="EMBL" id="PKZ62682.1"/>
    </source>
</evidence>
<dbReference type="AlphaFoldDB" id="A0A2I1R0N8"/>
<gene>
    <name evidence="1" type="ORF">CYJ73_25760</name>
</gene>
<name>A0A2I1R0N8_9ACTN</name>
<proteinExistence type="predicted"/>
<protein>
    <submittedName>
        <fullName evidence="1">Uncharacterized protein</fullName>
    </submittedName>
</protein>
<evidence type="ECO:0000313" key="2">
    <source>
        <dbReference type="Proteomes" id="UP000234662"/>
    </source>
</evidence>
<dbReference type="Proteomes" id="UP000234662">
    <property type="component" value="Unassembled WGS sequence"/>
</dbReference>
<sequence length="386" mass="41676">MTNSRTVVPTRTVSTFVGSRAELRERVQNILVREILDFVDEVEMCHSVSVRAVCVHDIHAQDMLALWPAMAATAEPNIVWDPKSWTHHRDSSPRGEAEAEAVTAYGGRPGSRWSHVFADYRAAIVTGCRQATTVVTGSSRASSDFVAVSFDPRGGPATSSLTDNQLARSFPSISARERTVTELESLPDLRRHEMLVARLAGSEKLDLDQATALDLLARGGPAAIDTLAEQALELTGDESAACFAALEHLTALGTALTSRTVAGLRDLLHDPAASRVRRIAAGRCLATSGRLSLVVARLETIDEDSLLEILAASYLADRKNGPLDYEPVSAALDAYPNMDADLTALLSPNAMFDVDFDDIATATTALTSRWRFVRSHAAIVMLSTHL</sequence>
<organism evidence="1 2">
    <name type="scientific">Gordonia terrae</name>
    <dbReference type="NCBI Taxonomy" id="2055"/>
    <lineage>
        <taxon>Bacteria</taxon>
        <taxon>Bacillati</taxon>
        <taxon>Actinomycetota</taxon>
        <taxon>Actinomycetes</taxon>
        <taxon>Mycobacteriales</taxon>
        <taxon>Gordoniaceae</taxon>
        <taxon>Gordonia</taxon>
    </lineage>
</organism>